<gene>
    <name evidence="3" type="ORF">A8806_11967</name>
</gene>
<dbReference type="InterPro" id="IPR036890">
    <property type="entry name" value="HATPase_C_sf"/>
</dbReference>
<evidence type="ECO:0000313" key="3">
    <source>
        <dbReference type="EMBL" id="PWJ21577.1"/>
    </source>
</evidence>
<feature type="transmembrane region" description="Helical" evidence="1">
    <location>
        <begin position="35"/>
        <end position="53"/>
    </location>
</feature>
<evidence type="ECO:0000256" key="1">
    <source>
        <dbReference type="SAM" id="Phobius"/>
    </source>
</evidence>
<feature type="domain" description="Sensor histidine kinase NatK-like C-terminal" evidence="2">
    <location>
        <begin position="327"/>
        <end position="432"/>
    </location>
</feature>
<dbReference type="EMBL" id="QGDL01000019">
    <property type="protein sequence ID" value="PWJ21577.1"/>
    <property type="molecule type" value="Genomic_DNA"/>
</dbReference>
<dbReference type="RefSeq" id="WP_109733615.1">
    <property type="nucleotide sequence ID" value="NZ_BAAACK010000002.1"/>
</dbReference>
<accession>A0A2Y9BN02</accession>
<dbReference type="PANTHER" id="PTHR40448">
    <property type="entry name" value="TWO-COMPONENT SENSOR HISTIDINE KINASE"/>
    <property type="match status" value="1"/>
</dbReference>
<dbReference type="OrthoDB" id="9813149at2"/>
<dbReference type="PANTHER" id="PTHR40448:SF1">
    <property type="entry name" value="TWO-COMPONENT SENSOR HISTIDINE KINASE"/>
    <property type="match status" value="1"/>
</dbReference>
<comment type="caution">
    <text evidence="3">The sequence shown here is derived from an EMBL/GenBank/DDBJ whole genome shotgun (WGS) entry which is preliminary data.</text>
</comment>
<keyword evidence="1" id="KW-1133">Transmembrane helix</keyword>
<feature type="transmembrane region" description="Helical" evidence="1">
    <location>
        <begin position="94"/>
        <end position="114"/>
    </location>
</feature>
<dbReference type="InterPro" id="IPR032834">
    <property type="entry name" value="NatK-like_C"/>
</dbReference>
<dbReference type="AlphaFoldDB" id="A0A2Y9BN02"/>
<sequence length="449" mass="52107">MAGILLNTPKYYTVIAEILSCLLYIILFGQKTRQIYQYVGLMVLSVVHIFYFIASDVIYNKIGTFFMAGTIILMYLFFMVGCRMDWRKRVYCTIRSLVLAEFMASMAWSLYLFLVRKFPISRLTETIILLSVYLGIIFLLWNLERKASLGNEKIQIKYASLFSCLIIGVGSYITSGLGIKYASAELAGEYGMALFSVRTLIDLAGVTMLYAHNMQLYNEQVNQENYAIHTILRNQEKQYQFSQECIDMVNMKYHDLKQQINIWKMSSGDLSYKKYMDELSRQMEQFDLSIHSGNQVIDTILTEKTLLCAKKEIQIITVVDGKELDFMEVADLCSIFGNALDNAIEYEENLLDKEQRIIRVVVYRVHSFVLLMFENYCEIQHKLYEGLPISTKENKLLHGYGLKSIQYIVKKYDGQMDIVQKDGWFKLKMIIPLPDENRGNSPELKIENK</sequence>
<dbReference type="Proteomes" id="UP000245845">
    <property type="component" value="Unassembled WGS sequence"/>
</dbReference>
<dbReference type="SUPFAM" id="SSF55874">
    <property type="entry name" value="ATPase domain of HSP90 chaperone/DNA topoisomerase II/histidine kinase"/>
    <property type="match status" value="1"/>
</dbReference>
<evidence type="ECO:0000259" key="2">
    <source>
        <dbReference type="Pfam" id="PF14501"/>
    </source>
</evidence>
<feature type="transmembrane region" description="Helical" evidence="1">
    <location>
        <begin position="155"/>
        <end position="173"/>
    </location>
</feature>
<feature type="transmembrane region" description="Helical" evidence="1">
    <location>
        <begin position="65"/>
        <end position="82"/>
    </location>
</feature>
<reference evidence="3 4" key="1">
    <citation type="submission" date="2018-05" db="EMBL/GenBank/DDBJ databases">
        <title>The Hungate 1000. A catalogue of reference genomes from the rumen microbiome.</title>
        <authorList>
            <person name="Kelly W."/>
        </authorList>
    </citation>
    <scope>NUCLEOTIDE SEQUENCE [LARGE SCALE GENOMIC DNA]</scope>
    <source>
        <strain evidence="3 4">NLAE-zl-C242</strain>
    </source>
</reference>
<feature type="transmembrane region" description="Helical" evidence="1">
    <location>
        <begin position="126"/>
        <end position="143"/>
    </location>
</feature>
<keyword evidence="1" id="KW-0812">Transmembrane</keyword>
<dbReference type="CDD" id="cd16935">
    <property type="entry name" value="HATPase_AgrC-ComD-like"/>
    <property type="match status" value="1"/>
</dbReference>
<organism evidence="3 4">
    <name type="scientific">Faecalicatena orotica</name>
    <dbReference type="NCBI Taxonomy" id="1544"/>
    <lineage>
        <taxon>Bacteria</taxon>
        <taxon>Bacillati</taxon>
        <taxon>Bacillota</taxon>
        <taxon>Clostridia</taxon>
        <taxon>Lachnospirales</taxon>
        <taxon>Lachnospiraceae</taxon>
        <taxon>Faecalicatena</taxon>
    </lineage>
</organism>
<name>A0A2Y9BN02_9FIRM</name>
<protein>
    <submittedName>
        <fullName evidence="3">GHKL domain-containing protein</fullName>
    </submittedName>
</protein>
<evidence type="ECO:0000313" key="4">
    <source>
        <dbReference type="Proteomes" id="UP000245845"/>
    </source>
</evidence>
<dbReference type="Pfam" id="PF14501">
    <property type="entry name" value="HATPase_c_5"/>
    <property type="match status" value="1"/>
</dbReference>
<feature type="transmembrane region" description="Helical" evidence="1">
    <location>
        <begin position="12"/>
        <end position="28"/>
    </location>
</feature>
<keyword evidence="4" id="KW-1185">Reference proteome</keyword>
<keyword evidence="1" id="KW-0472">Membrane</keyword>
<dbReference type="Gene3D" id="3.30.565.10">
    <property type="entry name" value="Histidine kinase-like ATPase, C-terminal domain"/>
    <property type="match status" value="1"/>
</dbReference>
<dbReference type="GO" id="GO:0042802">
    <property type="term" value="F:identical protein binding"/>
    <property type="evidence" value="ECO:0007669"/>
    <property type="project" value="TreeGrafter"/>
</dbReference>
<proteinExistence type="predicted"/>